<dbReference type="InterPro" id="IPR054206">
    <property type="entry name" value="DUF6912"/>
</dbReference>
<protein>
    <submittedName>
        <fullName evidence="1">Uncharacterized protein</fullName>
    </submittedName>
</protein>
<dbReference type="RefSeq" id="WP_106177790.1">
    <property type="nucleotide sequence ID" value="NZ_PVNH01000003.1"/>
</dbReference>
<organism evidence="1 2">
    <name type="scientific">Prauserella shujinwangii</name>
    <dbReference type="NCBI Taxonomy" id="1453103"/>
    <lineage>
        <taxon>Bacteria</taxon>
        <taxon>Bacillati</taxon>
        <taxon>Actinomycetota</taxon>
        <taxon>Actinomycetes</taxon>
        <taxon>Pseudonocardiales</taxon>
        <taxon>Pseudonocardiaceae</taxon>
        <taxon>Prauserella</taxon>
    </lineage>
</organism>
<comment type="caution">
    <text evidence="1">The sequence shown here is derived from an EMBL/GenBank/DDBJ whole genome shotgun (WGS) entry which is preliminary data.</text>
</comment>
<evidence type="ECO:0000313" key="1">
    <source>
        <dbReference type="EMBL" id="PRX49066.1"/>
    </source>
</evidence>
<proteinExistence type="predicted"/>
<keyword evidence="2" id="KW-1185">Reference proteome</keyword>
<dbReference type="Pfam" id="PF21853">
    <property type="entry name" value="DUF6912"/>
    <property type="match status" value="1"/>
</dbReference>
<accession>A0A2T0LY68</accession>
<evidence type="ECO:0000313" key="2">
    <source>
        <dbReference type="Proteomes" id="UP000238362"/>
    </source>
</evidence>
<reference evidence="1 2" key="1">
    <citation type="submission" date="2018-03" db="EMBL/GenBank/DDBJ databases">
        <title>Genomic Encyclopedia of Type Strains, Phase III (KMG-III): the genomes of soil and plant-associated and newly described type strains.</title>
        <authorList>
            <person name="Whitman W."/>
        </authorList>
    </citation>
    <scope>NUCLEOTIDE SEQUENCE [LARGE SCALE GENOMIC DNA]</scope>
    <source>
        <strain evidence="1 2">CGMCC 4.7125</strain>
    </source>
</reference>
<dbReference type="EMBL" id="PVNH01000003">
    <property type="protein sequence ID" value="PRX49066.1"/>
    <property type="molecule type" value="Genomic_DNA"/>
</dbReference>
<dbReference type="Proteomes" id="UP000238362">
    <property type="component" value="Unassembled WGS sequence"/>
</dbReference>
<dbReference type="AlphaFoldDB" id="A0A2T0LY68"/>
<dbReference type="OrthoDB" id="3214389at2"/>
<name>A0A2T0LY68_9PSEU</name>
<sequence>MRVYLPATIGMLRQLVDEGEFRPRSGTGFALTPALRESYTSGSTEELEYAALLDAARASLRLLAVAQEPSAADSKEPPRRVVVSADVDDVTLRPDLDSAVVRLGGPVRLSDVAAVHVDAPEAEEAVRAATAVIDEADLGDPDAEFALGEVEDHDLAWYAPQELPFFLELM</sequence>
<gene>
    <name evidence="1" type="ORF">B0I33_10399</name>
</gene>